<dbReference type="InterPro" id="IPR050187">
    <property type="entry name" value="Lipid_Phosphate_FormReg"/>
</dbReference>
<dbReference type="GO" id="GO:0005524">
    <property type="term" value="F:ATP binding"/>
    <property type="evidence" value="ECO:0007669"/>
    <property type="project" value="UniProtKB-KW"/>
</dbReference>
<dbReference type="Proteomes" id="UP000229952">
    <property type="component" value="Unassembled WGS sequence"/>
</dbReference>
<dbReference type="AlphaFoldDB" id="A0A2G9Z0Q6"/>
<dbReference type="InterPro" id="IPR001206">
    <property type="entry name" value="Diacylglycerol_kinase_cat_dom"/>
</dbReference>
<sequence length="317" mass="35181">MERVMVIVNPKSGMGKGARCAEEIRRIKEKVLKTAGKELDLVKSVAEGENSIQELIRRAKEENRKEVIVVGGDGAVNAAANILCGSNISLGIIPAGVGNDLSKGLLIPQSTKAALDVALFGKEIRIDLGLLDDKLVFVNVVSFGFDARIVQDIPTLKEKYRFLSGEWLYLVFLLRELSRRIEYPRISVFSEDGTRPPVKKLENNTLALVISNGPQYGGKFKIWPGASLTDGLLNVCWIAKMDKPRILWNLIKFLRGVHDSLPEVDMFTTDSLLVSSLTELTCQIDGEPYQSKKEYKISILPRALKVRVPRIPEVPIV</sequence>
<evidence type="ECO:0000256" key="1">
    <source>
        <dbReference type="ARBA" id="ARBA00022679"/>
    </source>
</evidence>
<proteinExistence type="predicted"/>
<feature type="domain" description="DAGKc" evidence="5">
    <location>
        <begin position="1"/>
        <end position="135"/>
    </location>
</feature>
<evidence type="ECO:0000256" key="4">
    <source>
        <dbReference type="ARBA" id="ARBA00022840"/>
    </source>
</evidence>
<name>A0A2G9Z0Q6_9BACT</name>
<dbReference type="PANTHER" id="PTHR12358:SF54">
    <property type="entry name" value="SPHINGOSINE KINASE RELATED PROTEIN"/>
    <property type="match status" value="1"/>
</dbReference>
<dbReference type="SMART" id="SM00046">
    <property type="entry name" value="DAGKc"/>
    <property type="match status" value="1"/>
</dbReference>
<dbReference type="Gene3D" id="3.40.50.10330">
    <property type="entry name" value="Probable inorganic polyphosphate/atp-NAD kinase, domain 1"/>
    <property type="match status" value="1"/>
</dbReference>
<dbReference type="InterPro" id="IPR005218">
    <property type="entry name" value="Diacylglycerol/lipid_kinase"/>
</dbReference>
<evidence type="ECO:0000256" key="2">
    <source>
        <dbReference type="ARBA" id="ARBA00022741"/>
    </source>
</evidence>
<gene>
    <name evidence="6" type="ORF">COX35_00170</name>
</gene>
<comment type="caution">
    <text evidence="6">The sequence shown here is derived from an EMBL/GenBank/DDBJ whole genome shotgun (WGS) entry which is preliminary data.</text>
</comment>
<organism evidence="6 7">
    <name type="scientific">Candidatus Nealsonbacteria bacterium CG23_combo_of_CG06-09_8_20_14_all_37_18</name>
    <dbReference type="NCBI Taxonomy" id="1974720"/>
    <lineage>
        <taxon>Bacteria</taxon>
        <taxon>Candidatus Nealsoniibacteriota</taxon>
    </lineage>
</organism>
<keyword evidence="1" id="KW-0808">Transferase</keyword>
<dbReference type="Pfam" id="PF19279">
    <property type="entry name" value="YegS_C"/>
    <property type="match status" value="1"/>
</dbReference>
<dbReference type="SUPFAM" id="SSF111331">
    <property type="entry name" value="NAD kinase/diacylglycerol kinase-like"/>
    <property type="match status" value="1"/>
</dbReference>
<keyword evidence="3" id="KW-0418">Kinase</keyword>
<dbReference type="InterPro" id="IPR045540">
    <property type="entry name" value="YegS/DAGK_C"/>
</dbReference>
<dbReference type="NCBIfam" id="TIGR00147">
    <property type="entry name" value="YegS/Rv2252/BmrU family lipid kinase"/>
    <property type="match status" value="1"/>
</dbReference>
<protein>
    <recommendedName>
        <fullName evidence="5">DAGKc domain-containing protein</fullName>
    </recommendedName>
</protein>
<reference evidence="6 7" key="1">
    <citation type="submission" date="2017-09" db="EMBL/GenBank/DDBJ databases">
        <title>Depth-based differentiation of microbial function through sediment-hosted aquifers and enrichment of novel symbionts in the deep terrestrial subsurface.</title>
        <authorList>
            <person name="Probst A.J."/>
            <person name="Ladd B."/>
            <person name="Jarett J.K."/>
            <person name="Geller-Mcgrath D.E."/>
            <person name="Sieber C.M."/>
            <person name="Emerson J.B."/>
            <person name="Anantharaman K."/>
            <person name="Thomas B.C."/>
            <person name="Malmstrom R."/>
            <person name="Stieglmeier M."/>
            <person name="Klingl A."/>
            <person name="Woyke T."/>
            <person name="Ryan C.M."/>
            <person name="Banfield J.F."/>
        </authorList>
    </citation>
    <scope>NUCLEOTIDE SEQUENCE [LARGE SCALE GENOMIC DNA]</scope>
    <source>
        <strain evidence="6">CG23_combo_of_CG06-09_8_20_14_all_37_18</strain>
    </source>
</reference>
<dbReference type="InterPro" id="IPR017438">
    <property type="entry name" value="ATP-NAD_kinase_N"/>
</dbReference>
<keyword evidence="2" id="KW-0547">Nucleotide-binding</keyword>
<dbReference type="EMBL" id="PCRQ01000007">
    <property type="protein sequence ID" value="PIP24533.1"/>
    <property type="molecule type" value="Genomic_DNA"/>
</dbReference>
<dbReference type="PROSITE" id="PS50146">
    <property type="entry name" value="DAGK"/>
    <property type="match status" value="1"/>
</dbReference>
<dbReference type="GO" id="GO:0016301">
    <property type="term" value="F:kinase activity"/>
    <property type="evidence" value="ECO:0007669"/>
    <property type="project" value="UniProtKB-KW"/>
</dbReference>
<dbReference type="InterPro" id="IPR016064">
    <property type="entry name" value="NAD/diacylglycerol_kinase_sf"/>
</dbReference>
<dbReference type="GO" id="GO:0008654">
    <property type="term" value="P:phospholipid biosynthetic process"/>
    <property type="evidence" value="ECO:0007669"/>
    <property type="project" value="InterPro"/>
</dbReference>
<dbReference type="Gene3D" id="2.60.200.40">
    <property type="match status" value="1"/>
</dbReference>
<accession>A0A2G9Z0Q6</accession>
<evidence type="ECO:0000313" key="7">
    <source>
        <dbReference type="Proteomes" id="UP000229952"/>
    </source>
</evidence>
<evidence type="ECO:0000313" key="6">
    <source>
        <dbReference type="EMBL" id="PIP24533.1"/>
    </source>
</evidence>
<dbReference type="PANTHER" id="PTHR12358">
    <property type="entry name" value="SPHINGOSINE KINASE"/>
    <property type="match status" value="1"/>
</dbReference>
<dbReference type="Pfam" id="PF00781">
    <property type="entry name" value="DAGK_cat"/>
    <property type="match status" value="1"/>
</dbReference>
<keyword evidence="4" id="KW-0067">ATP-binding</keyword>
<evidence type="ECO:0000256" key="3">
    <source>
        <dbReference type="ARBA" id="ARBA00022777"/>
    </source>
</evidence>
<evidence type="ECO:0000259" key="5">
    <source>
        <dbReference type="PROSITE" id="PS50146"/>
    </source>
</evidence>